<protein>
    <submittedName>
        <fullName evidence="1">Uncharacterized protein</fullName>
    </submittedName>
</protein>
<accession>A0AAV0AX96</accession>
<reference evidence="1" key="1">
    <citation type="submission" date="2022-06" db="EMBL/GenBank/DDBJ databases">
        <authorList>
            <consortium name="SYNGENTA / RWTH Aachen University"/>
        </authorList>
    </citation>
    <scope>NUCLEOTIDE SEQUENCE</scope>
</reference>
<dbReference type="Proteomes" id="UP001153365">
    <property type="component" value="Unassembled WGS sequence"/>
</dbReference>
<dbReference type="InterPro" id="IPR015943">
    <property type="entry name" value="WD40/YVTN_repeat-like_dom_sf"/>
</dbReference>
<organism evidence="1 2">
    <name type="scientific">Phakopsora pachyrhizi</name>
    <name type="common">Asian soybean rust disease fungus</name>
    <dbReference type="NCBI Taxonomy" id="170000"/>
    <lineage>
        <taxon>Eukaryota</taxon>
        <taxon>Fungi</taxon>
        <taxon>Dikarya</taxon>
        <taxon>Basidiomycota</taxon>
        <taxon>Pucciniomycotina</taxon>
        <taxon>Pucciniomycetes</taxon>
        <taxon>Pucciniales</taxon>
        <taxon>Phakopsoraceae</taxon>
        <taxon>Phakopsora</taxon>
    </lineage>
</organism>
<dbReference type="Gene3D" id="2.130.10.10">
    <property type="entry name" value="YVTN repeat-like/Quinoprotein amine dehydrogenase"/>
    <property type="match status" value="1"/>
</dbReference>
<dbReference type="EMBL" id="CALTRL010001743">
    <property type="protein sequence ID" value="CAH7673565.1"/>
    <property type="molecule type" value="Genomic_DNA"/>
</dbReference>
<evidence type="ECO:0000313" key="1">
    <source>
        <dbReference type="EMBL" id="CAH7673565.1"/>
    </source>
</evidence>
<sequence>MKSAGQDWNVKIWTQDGTRGTWKQHMLDQTGCGSKSFSGPVWSLSGRVGGNILAVTGDDIKVIL</sequence>
<dbReference type="AlphaFoldDB" id="A0AAV0AX96"/>
<proteinExistence type="predicted"/>
<comment type="caution">
    <text evidence="1">The sequence shown here is derived from an EMBL/GenBank/DDBJ whole genome shotgun (WGS) entry which is preliminary data.</text>
</comment>
<name>A0AAV0AX96_PHAPC</name>
<gene>
    <name evidence="1" type="ORF">PPACK8108_LOCUS8441</name>
</gene>
<keyword evidence="2" id="KW-1185">Reference proteome</keyword>
<evidence type="ECO:0000313" key="2">
    <source>
        <dbReference type="Proteomes" id="UP001153365"/>
    </source>
</evidence>